<protein>
    <submittedName>
        <fullName evidence="1">Uncharacterized protein</fullName>
    </submittedName>
</protein>
<organism evidence="1">
    <name type="scientific">marine sediment metagenome</name>
    <dbReference type="NCBI Taxonomy" id="412755"/>
    <lineage>
        <taxon>unclassified sequences</taxon>
        <taxon>metagenomes</taxon>
        <taxon>ecological metagenomes</taxon>
    </lineage>
</organism>
<reference evidence="1" key="1">
    <citation type="journal article" date="2014" name="Front. Microbiol.">
        <title>High frequency of phylogenetically diverse reductive dehalogenase-homologous genes in deep subseafloor sedimentary metagenomes.</title>
        <authorList>
            <person name="Kawai M."/>
            <person name="Futagami T."/>
            <person name="Toyoda A."/>
            <person name="Takaki Y."/>
            <person name="Nishi S."/>
            <person name="Hori S."/>
            <person name="Arai W."/>
            <person name="Tsubouchi T."/>
            <person name="Morono Y."/>
            <person name="Uchiyama I."/>
            <person name="Ito T."/>
            <person name="Fujiyama A."/>
            <person name="Inagaki F."/>
            <person name="Takami H."/>
        </authorList>
    </citation>
    <scope>NUCLEOTIDE SEQUENCE</scope>
    <source>
        <strain evidence="1">Expedition CK06-06</strain>
    </source>
</reference>
<dbReference type="AlphaFoldDB" id="X1GM14"/>
<gene>
    <name evidence="1" type="ORF">S03H2_12157</name>
</gene>
<name>X1GM14_9ZZZZ</name>
<comment type="caution">
    <text evidence="1">The sequence shown here is derived from an EMBL/GenBank/DDBJ whole genome shotgun (WGS) entry which is preliminary data.</text>
</comment>
<dbReference type="EMBL" id="BARU01006192">
    <property type="protein sequence ID" value="GAH45890.1"/>
    <property type="molecule type" value="Genomic_DNA"/>
</dbReference>
<proteinExistence type="predicted"/>
<sequence length="65" mass="8130">MKFFNYLCCFKRMIEYMYTNNHHNDEVHYQFIYELNRLDKKKELYARLFPKGNKTISKGEKQNEK</sequence>
<accession>X1GM14</accession>
<evidence type="ECO:0000313" key="1">
    <source>
        <dbReference type="EMBL" id="GAH45890.1"/>
    </source>
</evidence>